<evidence type="ECO:0000313" key="1">
    <source>
        <dbReference type="EMBL" id="RSR26924.1"/>
    </source>
</evidence>
<dbReference type="AlphaFoldDB" id="A0A429MIG3"/>
<feature type="non-terminal residue" evidence="1">
    <location>
        <position position="1"/>
    </location>
</feature>
<organism evidence="1 2">
    <name type="scientific">Acinetobacter baumannii</name>
    <dbReference type="NCBI Taxonomy" id="470"/>
    <lineage>
        <taxon>Bacteria</taxon>
        <taxon>Pseudomonadati</taxon>
        <taxon>Pseudomonadota</taxon>
        <taxon>Gammaproteobacteria</taxon>
        <taxon>Moraxellales</taxon>
        <taxon>Moraxellaceae</taxon>
        <taxon>Acinetobacter</taxon>
        <taxon>Acinetobacter calcoaceticus/baumannii complex</taxon>
    </lineage>
</organism>
<dbReference type="EMBL" id="RFDI01002159">
    <property type="protein sequence ID" value="RSR26924.1"/>
    <property type="molecule type" value="Genomic_DNA"/>
</dbReference>
<protein>
    <submittedName>
        <fullName evidence="1">Uncharacterized protein</fullName>
    </submittedName>
</protein>
<gene>
    <name evidence="1" type="ORF">EA686_26295</name>
</gene>
<proteinExistence type="predicted"/>
<evidence type="ECO:0000313" key="2">
    <source>
        <dbReference type="Proteomes" id="UP000280073"/>
    </source>
</evidence>
<sequence>SALTMLKDLDLKTEQGRYIQGLLYQYWENQEKNFSDKQASKDEQVKQLADYLQAQNQLKYWKASQQH</sequence>
<comment type="caution">
    <text evidence="1">The sequence shown here is derived from an EMBL/GenBank/DDBJ whole genome shotgun (WGS) entry which is preliminary data.</text>
</comment>
<reference evidence="1 2" key="1">
    <citation type="submission" date="2018-10" db="EMBL/GenBank/DDBJ databases">
        <title>GWAS and RNA-Seq identify cryptic mechanisms of antimicrobial resistance in Acinetobacter baumannii.</title>
        <authorList>
            <person name="Sahl J.W."/>
        </authorList>
    </citation>
    <scope>NUCLEOTIDE SEQUENCE [LARGE SCALE GENOMIC DNA]</scope>
    <source>
        <strain evidence="1 2">TG28175</strain>
    </source>
</reference>
<name>A0A429MIG3_ACIBA</name>
<accession>A0A429MIG3</accession>
<dbReference type="Proteomes" id="UP000280073">
    <property type="component" value="Unassembled WGS sequence"/>
</dbReference>